<dbReference type="EMBL" id="CAQJ01000031">
    <property type="protein sequence ID" value="CCQ90333.1"/>
    <property type="molecule type" value="Genomic_DNA"/>
</dbReference>
<evidence type="ECO:0000256" key="6">
    <source>
        <dbReference type="ARBA" id="ARBA00035254"/>
    </source>
</evidence>
<evidence type="ECO:0000256" key="3">
    <source>
        <dbReference type="ARBA" id="ARBA00022884"/>
    </source>
</evidence>
<evidence type="ECO:0000259" key="8">
    <source>
        <dbReference type="SMART" id="SM00363"/>
    </source>
</evidence>
<dbReference type="SMART" id="SM00363">
    <property type="entry name" value="S4"/>
    <property type="match status" value="1"/>
</dbReference>
<dbReference type="HOGENOM" id="CLU_092403_0_2_0"/>
<dbReference type="OrthoDB" id="9803672at2"/>
<dbReference type="RefSeq" id="WP_005007699.1">
    <property type="nucleotide sequence ID" value="NZ_HG422173.1"/>
</dbReference>
<dbReference type="PROSITE" id="PS50889">
    <property type="entry name" value="S4"/>
    <property type="match status" value="1"/>
</dbReference>
<dbReference type="FunFam" id="1.10.1050.10:FF:000001">
    <property type="entry name" value="30S ribosomal protein S4"/>
    <property type="match status" value="1"/>
</dbReference>
<evidence type="ECO:0000256" key="5">
    <source>
        <dbReference type="ARBA" id="ARBA00023274"/>
    </source>
</evidence>
<dbReference type="InterPro" id="IPR001912">
    <property type="entry name" value="Ribosomal_uS4_N"/>
</dbReference>
<dbReference type="Gene3D" id="3.10.290.10">
    <property type="entry name" value="RNA-binding S4 domain"/>
    <property type="match status" value="1"/>
</dbReference>
<evidence type="ECO:0000256" key="4">
    <source>
        <dbReference type="ARBA" id="ARBA00022980"/>
    </source>
</evidence>
<evidence type="ECO:0000313" key="11">
    <source>
        <dbReference type="Proteomes" id="UP000011704"/>
    </source>
</evidence>
<dbReference type="InParanoid" id="M1YIL3"/>
<dbReference type="NCBIfam" id="NF003717">
    <property type="entry name" value="PRK05327.1"/>
    <property type="match status" value="1"/>
</dbReference>
<protein>
    <recommendedName>
        <fullName evidence="6 7">Small ribosomal subunit protein uS4</fullName>
    </recommendedName>
</protein>
<keyword evidence="4 7" id="KW-0689">Ribosomal protein</keyword>
<dbReference type="SMART" id="SM01390">
    <property type="entry name" value="Ribosomal_S4"/>
    <property type="match status" value="1"/>
</dbReference>
<dbReference type="Pfam" id="PF01479">
    <property type="entry name" value="S4"/>
    <property type="match status" value="1"/>
</dbReference>
<gene>
    <name evidence="7 10" type="primary">rpsD</name>
    <name evidence="10" type="ORF">NITGR_280049</name>
</gene>
<dbReference type="PANTHER" id="PTHR11831">
    <property type="entry name" value="30S 40S RIBOSOMAL PROTEIN"/>
    <property type="match status" value="1"/>
</dbReference>
<dbReference type="NCBIfam" id="TIGR01017">
    <property type="entry name" value="rpsD_bact"/>
    <property type="match status" value="1"/>
</dbReference>
<dbReference type="GO" id="GO:0019843">
    <property type="term" value="F:rRNA binding"/>
    <property type="evidence" value="ECO:0007669"/>
    <property type="project" value="UniProtKB-UniRule"/>
</dbReference>
<evidence type="ECO:0000256" key="2">
    <source>
        <dbReference type="ARBA" id="ARBA00022730"/>
    </source>
</evidence>
<dbReference type="Gene3D" id="1.10.1050.10">
    <property type="entry name" value="Ribosomal Protein S4 Delta 41, Chain A, domain 1"/>
    <property type="match status" value="1"/>
</dbReference>
<keyword evidence="3 7" id="KW-0694">RNA-binding</keyword>
<evidence type="ECO:0000256" key="7">
    <source>
        <dbReference type="HAMAP-Rule" id="MF_01306"/>
    </source>
</evidence>
<comment type="function">
    <text evidence="7">One of the primary rRNA binding proteins, it binds directly to 16S rRNA where it nucleates assembly of the body of the 30S subunit.</text>
</comment>
<dbReference type="FunFam" id="3.10.290.10:FF:000001">
    <property type="entry name" value="30S ribosomal protein S4"/>
    <property type="match status" value="1"/>
</dbReference>
<evidence type="ECO:0000259" key="9">
    <source>
        <dbReference type="SMART" id="SM01390"/>
    </source>
</evidence>
<dbReference type="InterPro" id="IPR022801">
    <property type="entry name" value="Ribosomal_uS4"/>
</dbReference>
<dbReference type="FunCoup" id="M1YIL3">
    <property type="interactions" value="585"/>
</dbReference>
<proteinExistence type="inferred from homology"/>
<dbReference type="PANTHER" id="PTHR11831:SF4">
    <property type="entry name" value="SMALL RIBOSOMAL SUBUNIT PROTEIN US4M"/>
    <property type="match status" value="1"/>
</dbReference>
<dbReference type="GO" id="GO:0003735">
    <property type="term" value="F:structural constituent of ribosome"/>
    <property type="evidence" value="ECO:0007669"/>
    <property type="project" value="InterPro"/>
</dbReference>
<dbReference type="Proteomes" id="UP000011704">
    <property type="component" value="Unassembled WGS sequence"/>
</dbReference>
<comment type="function">
    <text evidence="7">With S5 and S12 plays an important role in translational accuracy.</text>
</comment>
<reference evidence="10 11" key="1">
    <citation type="journal article" date="2013" name="Front. Microbiol.">
        <title>The genome of Nitrospina gracilis illuminates the metabolism and evolution of the major marine nitrite oxidizer.</title>
        <authorList>
            <person name="Luecker S."/>
            <person name="Nowka B."/>
            <person name="Rattei T."/>
            <person name="Spieck E."/>
            <person name="and Daims H."/>
        </authorList>
    </citation>
    <scope>NUCLEOTIDE SEQUENCE [LARGE SCALE GENOMIC DNA]</scope>
    <source>
        <strain evidence="10 11">3/211</strain>
    </source>
</reference>
<organism evidence="10 11">
    <name type="scientific">Nitrospina gracilis (strain 3/211)</name>
    <dbReference type="NCBI Taxonomy" id="1266370"/>
    <lineage>
        <taxon>Bacteria</taxon>
        <taxon>Pseudomonadati</taxon>
        <taxon>Nitrospinota/Tectimicrobiota group</taxon>
        <taxon>Nitrospinota</taxon>
        <taxon>Nitrospinia</taxon>
        <taxon>Nitrospinales</taxon>
        <taxon>Nitrospinaceae</taxon>
        <taxon>Nitrospina</taxon>
    </lineage>
</organism>
<sequence>MARYIGSVCRLCRREGEKLYLKAERCDTPKCAIDRRSYAPGQHGQGRTKFSEYGVQLREKQKVRRLYGVLENQFRTYFKKADQKKGVTGENLLQNLEMRMDNVIYRMGLAGSRNAARQLVRHRFFTVNGKKVNVPSYAVRKGDVIGLVASKKDKLPIKTGLEAMKGKTLPNWVTFDFDKNEGTVLELSSREDITLPINEQLIVELYSR</sequence>
<comment type="similarity">
    <text evidence="1 7">Belongs to the universal ribosomal protein uS4 family.</text>
</comment>
<accession>M1YIL3</accession>
<dbReference type="GO" id="GO:0042274">
    <property type="term" value="P:ribosomal small subunit biogenesis"/>
    <property type="evidence" value="ECO:0007669"/>
    <property type="project" value="TreeGrafter"/>
</dbReference>
<dbReference type="SUPFAM" id="SSF55174">
    <property type="entry name" value="Alpha-L RNA-binding motif"/>
    <property type="match status" value="1"/>
</dbReference>
<dbReference type="CDD" id="cd00165">
    <property type="entry name" value="S4"/>
    <property type="match status" value="1"/>
</dbReference>
<dbReference type="AlphaFoldDB" id="M1YIL3"/>
<name>M1YIL3_NITG3</name>
<comment type="subunit">
    <text evidence="7">Part of the 30S ribosomal subunit. Contacts protein S5. The interaction surface between S4 and S5 is involved in control of translational fidelity.</text>
</comment>
<dbReference type="GO" id="GO:0006412">
    <property type="term" value="P:translation"/>
    <property type="evidence" value="ECO:0007669"/>
    <property type="project" value="UniProtKB-UniRule"/>
</dbReference>
<feature type="domain" description="RNA-binding S4" evidence="8">
    <location>
        <begin position="98"/>
        <end position="156"/>
    </location>
</feature>
<comment type="caution">
    <text evidence="10">The sequence shown here is derived from an EMBL/GenBank/DDBJ whole genome shotgun (WGS) entry which is preliminary data.</text>
</comment>
<dbReference type="InterPro" id="IPR002942">
    <property type="entry name" value="S4_RNA-bd"/>
</dbReference>
<feature type="domain" description="Small ribosomal subunit protein uS4 N-terminal" evidence="9">
    <location>
        <begin position="3"/>
        <end position="97"/>
    </location>
</feature>
<dbReference type="InterPro" id="IPR005709">
    <property type="entry name" value="Ribosomal_uS4_bac-type"/>
</dbReference>
<evidence type="ECO:0000256" key="1">
    <source>
        <dbReference type="ARBA" id="ARBA00007465"/>
    </source>
</evidence>
<dbReference type="Pfam" id="PF00163">
    <property type="entry name" value="Ribosomal_S4"/>
    <property type="match status" value="1"/>
</dbReference>
<keyword evidence="11" id="KW-1185">Reference proteome</keyword>
<evidence type="ECO:0000313" key="10">
    <source>
        <dbReference type="EMBL" id="CCQ90333.1"/>
    </source>
</evidence>
<dbReference type="HAMAP" id="MF_01306_B">
    <property type="entry name" value="Ribosomal_uS4_B"/>
    <property type="match status" value="1"/>
</dbReference>
<dbReference type="GO" id="GO:0015935">
    <property type="term" value="C:small ribosomal subunit"/>
    <property type="evidence" value="ECO:0007669"/>
    <property type="project" value="InterPro"/>
</dbReference>
<keyword evidence="5 7" id="KW-0687">Ribonucleoprotein</keyword>
<dbReference type="STRING" id="1266370.NITGR_280049"/>
<dbReference type="InterPro" id="IPR036986">
    <property type="entry name" value="S4_RNA-bd_sf"/>
</dbReference>
<keyword evidence="2 7" id="KW-0699">rRNA-binding</keyword>